<keyword evidence="2" id="KW-0808">Transferase</keyword>
<comment type="caution">
    <text evidence="2">The sequence shown here is derived from an EMBL/GenBank/DDBJ whole genome shotgun (WGS) entry which is preliminary data.</text>
</comment>
<dbReference type="Proteomes" id="UP000092024">
    <property type="component" value="Unassembled WGS sequence"/>
</dbReference>
<gene>
    <name evidence="2" type="ORF">A7K91_18140</name>
</gene>
<dbReference type="STRING" id="1844972.A7K91_18140"/>
<accession>A0A1A5YJW9</accession>
<organism evidence="2 3">
    <name type="scientific">Paenibacillus oryzae</name>
    <dbReference type="NCBI Taxonomy" id="1844972"/>
    <lineage>
        <taxon>Bacteria</taxon>
        <taxon>Bacillati</taxon>
        <taxon>Bacillota</taxon>
        <taxon>Bacilli</taxon>
        <taxon>Bacillales</taxon>
        <taxon>Paenibacillaceae</taxon>
        <taxon>Paenibacillus</taxon>
    </lineage>
</organism>
<evidence type="ECO:0000313" key="2">
    <source>
        <dbReference type="EMBL" id="OBR65894.1"/>
    </source>
</evidence>
<dbReference type="CDD" id="cd04301">
    <property type="entry name" value="NAT_SF"/>
    <property type="match status" value="1"/>
</dbReference>
<proteinExistence type="predicted"/>
<evidence type="ECO:0000259" key="1">
    <source>
        <dbReference type="PROSITE" id="PS51186"/>
    </source>
</evidence>
<dbReference type="RefSeq" id="WP_068682523.1">
    <property type="nucleotide sequence ID" value="NZ_LYPA01000051.1"/>
</dbReference>
<dbReference type="InterPro" id="IPR016181">
    <property type="entry name" value="Acyl_CoA_acyltransferase"/>
</dbReference>
<dbReference type="AlphaFoldDB" id="A0A1A5YJW9"/>
<dbReference type="OrthoDB" id="9803772at2"/>
<dbReference type="PROSITE" id="PS51186">
    <property type="entry name" value="GNAT"/>
    <property type="match status" value="1"/>
</dbReference>
<dbReference type="Pfam" id="PF00583">
    <property type="entry name" value="Acetyltransf_1"/>
    <property type="match status" value="1"/>
</dbReference>
<evidence type="ECO:0000313" key="3">
    <source>
        <dbReference type="Proteomes" id="UP000092024"/>
    </source>
</evidence>
<keyword evidence="3" id="KW-1185">Reference proteome</keyword>
<dbReference type="EMBL" id="LYPA01000051">
    <property type="protein sequence ID" value="OBR65894.1"/>
    <property type="molecule type" value="Genomic_DNA"/>
</dbReference>
<protein>
    <submittedName>
        <fullName evidence="2">GNAT family N-acetyltransferase</fullName>
    </submittedName>
</protein>
<dbReference type="InterPro" id="IPR000182">
    <property type="entry name" value="GNAT_dom"/>
</dbReference>
<dbReference type="Gene3D" id="3.40.630.30">
    <property type="match status" value="1"/>
</dbReference>
<sequence>MSDAFTNAITIRVMNESDPEIIAEAFREQGWNKPVWLYEGYLEEQRKGDRVSLIAEADGVFAGYVNVLWKSYYPPFREAGIPEINDFNVMIKFRRMGIGSALMDKAEAVIGERSPIAGIGVGIFSSYGNAQILYAKRGYVPDGKGIFNGEVHVEYGESIVVNDDVALYLTKTLSRV</sequence>
<dbReference type="SUPFAM" id="SSF55729">
    <property type="entry name" value="Acyl-CoA N-acyltransferases (Nat)"/>
    <property type="match status" value="1"/>
</dbReference>
<name>A0A1A5YJW9_9BACL</name>
<reference evidence="2 3" key="1">
    <citation type="submission" date="2016-05" db="EMBL/GenBank/DDBJ databases">
        <title>Paenibacillus oryzae. sp. nov., isolated from the rice root.</title>
        <authorList>
            <person name="Zhang J."/>
            <person name="Zhang X."/>
        </authorList>
    </citation>
    <scope>NUCLEOTIDE SEQUENCE [LARGE SCALE GENOMIC DNA]</scope>
    <source>
        <strain evidence="2 3">1DrF-4</strain>
    </source>
</reference>
<dbReference type="GO" id="GO:0016747">
    <property type="term" value="F:acyltransferase activity, transferring groups other than amino-acyl groups"/>
    <property type="evidence" value="ECO:0007669"/>
    <property type="project" value="InterPro"/>
</dbReference>
<feature type="domain" description="N-acetyltransferase" evidence="1">
    <location>
        <begin position="9"/>
        <end position="174"/>
    </location>
</feature>